<feature type="domain" description="TniQ" evidence="1">
    <location>
        <begin position="5"/>
        <end position="160"/>
    </location>
</feature>
<dbReference type="EMBL" id="JAMZEG020000001">
    <property type="protein sequence ID" value="MDE8601603.1"/>
    <property type="molecule type" value="Genomic_DNA"/>
</dbReference>
<comment type="caution">
    <text evidence="3">The sequence shown here is derived from an EMBL/GenBank/DDBJ whole genome shotgun (WGS) entry which is preliminary data.</text>
</comment>
<evidence type="ECO:0000259" key="1">
    <source>
        <dbReference type="Pfam" id="PF06527"/>
    </source>
</evidence>
<dbReference type="Proteomes" id="UP001139522">
    <property type="component" value="Unassembled WGS sequence"/>
</dbReference>
<reference evidence="3" key="1">
    <citation type="submission" date="2023-01" db="EMBL/GenBank/DDBJ databases">
        <title>Psychroserpens sp. MSW6 and Marinomonas sp. RSW2, isolated from seawater.</title>
        <authorList>
            <person name="Kristyanto S."/>
            <person name="Jung J."/>
            <person name="Kim J.M."/>
            <person name="Jeon C.O."/>
        </authorList>
    </citation>
    <scope>NUCLEOTIDE SEQUENCE</scope>
    <source>
        <strain evidence="3">RSW2</strain>
    </source>
</reference>
<dbReference type="RefSeq" id="WP_255893790.1">
    <property type="nucleotide sequence ID" value="NZ_JAMZEG020000001.1"/>
</dbReference>
<feature type="domain" description="Transposon Tn7 transposition protein TnsD C-terminal" evidence="2">
    <location>
        <begin position="323"/>
        <end position="443"/>
    </location>
</feature>
<evidence type="ECO:0000313" key="4">
    <source>
        <dbReference type="Proteomes" id="UP001139522"/>
    </source>
</evidence>
<keyword evidence="4" id="KW-1185">Reference proteome</keyword>
<feature type="domain" description="Transposon Tn7 transposition protein TnsD C-terminal" evidence="2">
    <location>
        <begin position="202"/>
        <end position="300"/>
    </location>
</feature>
<dbReference type="InterPro" id="IPR009492">
    <property type="entry name" value="TniQ"/>
</dbReference>
<protein>
    <submittedName>
        <fullName evidence="3">TnsD family Tn7-like transposition protein</fullName>
    </submittedName>
</protein>
<dbReference type="Pfam" id="PF15978">
    <property type="entry name" value="TnsD"/>
    <property type="match status" value="2"/>
</dbReference>
<dbReference type="Pfam" id="PF06527">
    <property type="entry name" value="TniQ"/>
    <property type="match status" value="1"/>
</dbReference>
<evidence type="ECO:0000313" key="3">
    <source>
        <dbReference type="EMBL" id="MDE8601603.1"/>
    </source>
</evidence>
<name>A0ABT5W9V1_9GAMM</name>
<sequence length="518" mass="61005">MIFQFPVPHNDELLGSVLARFISRQGIREDKVALELLFGSRNIVPSALLQGHLSDLSRQVWRLWPATTDEMLEKHSILPVFKSFIEPSRYAAIFSDLAFDSKSHSMLKTGINASSLEFPAYYRYCPICFNEDMKQYAYSYWRRQFHLPGVTVCLTHRCVLVNSEFDLKPSRRHSFIEASSLSTMSRPSADEVCEKPMLVDLASNIDRLLHQPFPYISPDQWTVFYDARLREVGLKSTKGVEHHQVESQFSQYWGDRFLKECGLDLVGGVTWLQTFFRKHRKHFSYLHHLLCLQALFPNWKLNDVFSEASSIRVQSAKRVYSSSQADLRAPEYRAVWHDLKKENATLKDIRATREGVRVYSWLYRFDNVWLKEHLPIPFKNNRGRIVDWKKRDLEVVRTLLKIRSNSFDDLSLPRMTQQWFITQTKLRWGIDKHLSKLPLCQRFFIKYTESIEEFQVRRVLAIIVNAINFNEPIPRPYEIERLAGLSEKRIREATRRIIRENLEMVPCFKLPSKRHRTG</sequence>
<evidence type="ECO:0000259" key="2">
    <source>
        <dbReference type="Pfam" id="PF15978"/>
    </source>
</evidence>
<dbReference type="InterPro" id="IPR032750">
    <property type="entry name" value="TnsD_C"/>
</dbReference>
<organism evidence="3 4">
    <name type="scientific">Marinomonas maritima</name>
    <dbReference type="NCBI Taxonomy" id="2940935"/>
    <lineage>
        <taxon>Bacteria</taxon>
        <taxon>Pseudomonadati</taxon>
        <taxon>Pseudomonadota</taxon>
        <taxon>Gammaproteobacteria</taxon>
        <taxon>Oceanospirillales</taxon>
        <taxon>Oceanospirillaceae</taxon>
        <taxon>Marinomonas</taxon>
    </lineage>
</organism>
<accession>A0ABT5W9V1</accession>
<proteinExistence type="predicted"/>
<gene>
    <name evidence="3" type="ORF">M3I01_001500</name>
</gene>